<dbReference type="PANTHER" id="PTHR39082">
    <property type="entry name" value="PHOSPHOLIPASE C-BETA-2-RELATED"/>
    <property type="match status" value="1"/>
</dbReference>
<dbReference type="EMBL" id="DSGB01000004">
    <property type="protein sequence ID" value="HER95956.1"/>
    <property type="molecule type" value="Genomic_DNA"/>
</dbReference>
<accession>A0A7V2B0C4</accession>
<dbReference type="Gene3D" id="1.10.287.1490">
    <property type="match status" value="1"/>
</dbReference>
<organism evidence="2">
    <name type="scientific">Rhodothermus marinus</name>
    <name type="common">Rhodothermus obamensis</name>
    <dbReference type="NCBI Taxonomy" id="29549"/>
    <lineage>
        <taxon>Bacteria</taxon>
        <taxon>Pseudomonadati</taxon>
        <taxon>Rhodothermota</taxon>
        <taxon>Rhodothermia</taxon>
        <taxon>Rhodothermales</taxon>
        <taxon>Rhodothermaceae</taxon>
        <taxon>Rhodothermus</taxon>
    </lineage>
</organism>
<protein>
    <recommendedName>
        <fullName evidence="3">C4-type zinc ribbon domain-containing protein</fullName>
    </recommendedName>
</protein>
<evidence type="ECO:0000256" key="1">
    <source>
        <dbReference type="SAM" id="Coils"/>
    </source>
</evidence>
<sequence>MPTTMQETASIAEQLRALVRLQLIDTRIDQLEKLRGDLPEEIQDLEDEKAGLQTRLEKYKREAKEHEVERRRARLDIEEAETLIKRYEEQQLHVRNNREYDALTKEIEAQRQRIEVAKARLEELERLEQERVVTQKEAEERLQELEALLAAKRAELQGVLEDTKQEMEELLAKRAEAEQAVDPRYLRAYKRLRMRFRDGRAVVPLERGAAAGYTVPPQQQVEIRQRKRIIACEQTGRIIVDSELFHEVSQELGFANEGNGIA</sequence>
<evidence type="ECO:0000313" key="2">
    <source>
        <dbReference type="EMBL" id="HER95956.1"/>
    </source>
</evidence>
<comment type="caution">
    <text evidence="2">The sequence shown here is derived from an EMBL/GenBank/DDBJ whole genome shotgun (WGS) entry which is preliminary data.</text>
</comment>
<reference evidence="2" key="1">
    <citation type="journal article" date="2020" name="mSystems">
        <title>Genome- and Community-Level Interaction Insights into Carbon Utilization and Element Cycling Functions of Hydrothermarchaeota in Hydrothermal Sediment.</title>
        <authorList>
            <person name="Zhou Z."/>
            <person name="Liu Y."/>
            <person name="Xu W."/>
            <person name="Pan J."/>
            <person name="Luo Z.H."/>
            <person name="Li M."/>
        </authorList>
    </citation>
    <scope>NUCLEOTIDE SEQUENCE [LARGE SCALE GENOMIC DNA]</scope>
    <source>
        <strain evidence="2">SpSt-143</strain>
    </source>
</reference>
<proteinExistence type="predicted"/>
<dbReference type="AlphaFoldDB" id="A0A7V2B0C4"/>
<keyword evidence="1" id="KW-0175">Coiled coil</keyword>
<feature type="coiled-coil region" evidence="1">
    <location>
        <begin position="28"/>
        <end position="180"/>
    </location>
</feature>
<evidence type="ECO:0008006" key="3">
    <source>
        <dbReference type="Google" id="ProtNLM"/>
    </source>
</evidence>
<gene>
    <name evidence="2" type="ORF">ENO59_05500</name>
</gene>
<name>A0A7V2B0C4_RHOMR</name>
<dbReference type="PANTHER" id="PTHR39082:SF1">
    <property type="entry name" value="SCAVENGER RECEPTOR CLASS A MEMBER 3"/>
    <property type="match status" value="1"/>
</dbReference>
<dbReference type="InterPro" id="IPR052376">
    <property type="entry name" value="Oxidative_Scav/Glycosyltrans"/>
</dbReference>